<reference evidence="1" key="2">
    <citation type="submission" date="2023-07" db="EMBL/GenBank/DDBJ databases">
        <authorList>
            <person name="Bai X.-H."/>
            <person name="Wang H.-H."/>
            <person name="Wang J."/>
            <person name="Ma M.-Y."/>
            <person name="Hu H.-H."/>
            <person name="Song Z.-L."/>
            <person name="Ma H.-G."/>
            <person name="Fan Y."/>
            <person name="Du C.-Y."/>
            <person name="Xu J.-C."/>
        </authorList>
    </citation>
    <scope>NUCLEOTIDE SEQUENCE</scope>
    <source>
        <strain evidence="1">CZ1</strain>
    </source>
</reference>
<dbReference type="RefSeq" id="WP_316426542.1">
    <property type="nucleotide sequence ID" value="NZ_CP130144.1"/>
</dbReference>
<accession>A0AA97AUM7</accession>
<dbReference type="AlphaFoldDB" id="A0AA97AUM7"/>
<proteinExistence type="predicted"/>
<reference evidence="1" key="1">
    <citation type="journal article" date="2023" name="Plants (Basel)">
        <title>Genomic Analysis of Leptolyngbya boryana CZ1 Reveals Efficient Carbon Fixation Modules.</title>
        <authorList>
            <person name="Bai X."/>
            <person name="Wang H."/>
            <person name="Cheng W."/>
            <person name="Wang J."/>
            <person name="Ma M."/>
            <person name="Hu H."/>
            <person name="Song Z."/>
            <person name="Ma H."/>
            <person name="Fan Y."/>
            <person name="Du C."/>
            <person name="Xu J."/>
        </authorList>
    </citation>
    <scope>NUCLEOTIDE SEQUENCE</scope>
    <source>
        <strain evidence="1">CZ1</strain>
    </source>
</reference>
<name>A0AA97AUM7_LEPBY</name>
<protein>
    <submittedName>
        <fullName evidence="1">Uncharacterized protein</fullName>
    </submittedName>
</protein>
<organism evidence="1">
    <name type="scientific">Leptolyngbya boryana CZ1</name>
    <dbReference type="NCBI Taxonomy" id="3060204"/>
    <lineage>
        <taxon>Bacteria</taxon>
        <taxon>Bacillati</taxon>
        <taxon>Cyanobacteriota</taxon>
        <taxon>Cyanophyceae</taxon>
        <taxon>Leptolyngbyales</taxon>
        <taxon>Leptolyngbyaceae</taxon>
        <taxon>Leptolyngbya group</taxon>
        <taxon>Leptolyngbya</taxon>
    </lineage>
</organism>
<sequence length="72" mass="8495">MTQKQMYLIKVGDRLINLDRVNHAKHFIQQDHSYLELCFDCEIVQLRDGEAEQAWGYLETLCEKVLLEAIVQ</sequence>
<evidence type="ECO:0000313" key="1">
    <source>
        <dbReference type="EMBL" id="WNZ44456.1"/>
    </source>
</evidence>
<gene>
    <name evidence="1" type="ORF">Q2T42_21890</name>
</gene>
<dbReference type="EMBL" id="CP130144">
    <property type="protein sequence ID" value="WNZ44456.1"/>
    <property type="molecule type" value="Genomic_DNA"/>
</dbReference>